<comment type="subcellular location">
    <subcellularLocation>
        <location evidence="2">Cytoplasm</location>
    </subcellularLocation>
</comment>
<dbReference type="Gene3D" id="3.30.460.10">
    <property type="entry name" value="Beta Polymerase, domain 2"/>
    <property type="match status" value="1"/>
</dbReference>
<keyword evidence="2" id="KW-0963">Cytoplasm</keyword>
<keyword evidence="2" id="KW-0810">Translation regulation</keyword>
<evidence type="ECO:0000256" key="1">
    <source>
        <dbReference type="ARBA" id="ARBA00010574"/>
    </source>
</evidence>
<name>A0A9D1JTV8_9FIRM</name>
<gene>
    <name evidence="2 3" type="primary">rsfS</name>
    <name evidence="3" type="ORF">IAA83_09575</name>
</gene>
<evidence type="ECO:0000313" key="3">
    <source>
        <dbReference type="EMBL" id="HIS65601.1"/>
    </source>
</evidence>
<dbReference type="EMBL" id="DVJJ01000144">
    <property type="protein sequence ID" value="HIS65601.1"/>
    <property type="molecule type" value="Genomic_DNA"/>
</dbReference>
<reference evidence="3" key="1">
    <citation type="submission" date="2020-10" db="EMBL/GenBank/DDBJ databases">
        <authorList>
            <person name="Gilroy R."/>
        </authorList>
    </citation>
    <scope>NUCLEOTIDE SEQUENCE</scope>
    <source>
        <strain evidence="3">ChiBcec16-1751</strain>
    </source>
</reference>
<dbReference type="InterPro" id="IPR043519">
    <property type="entry name" value="NT_sf"/>
</dbReference>
<dbReference type="AlphaFoldDB" id="A0A9D1JTV8"/>
<comment type="function">
    <text evidence="2">Functions as a ribosomal silencing factor. Interacts with ribosomal protein uL14 (rplN), blocking formation of intersubunit bridge B8. Prevents association of the 30S and 50S ribosomal subunits and the formation of functional ribosomes, thus repressing translation.</text>
</comment>
<reference evidence="3" key="2">
    <citation type="journal article" date="2021" name="PeerJ">
        <title>Extensive microbial diversity within the chicken gut microbiome revealed by metagenomics and culture.</title>
        <authorList>
            <person name="Gilroy R."/>
            <person name="Ravi A."/>
            <person name="Getino M."/>
            <person name="Pursley I."/>
            <person name="Horton D.L."/>
            <person name="Alikhan N.F."/>
            <person name="Baker D."/>
            <person name="Gharbi K."/>
            <person name="Hall N."/>
            <person name="Watson M."/>
            <person name="Adriaenssens E.M."/>
            <person name="Foster-Nyarko E."/>
            <person name="Jarju S."/>
            <person name="Secka A."/>
            <person name="Antonio M."/>
            <person name="Oren A."/>
            <person name="Chaudhuri R.R."/>
            <person name="La Ragione R."/>
            <person name="Hildebrand F."/>
            <person name="Pallen M.J."/>
        </authorList>
    </citation>
    <scope>NUCLEOTIDE SEQUENCE</scope>
    <source>
        <strain evidence="3">ChiBcec16-1751</strain>
    </source>
</reference>
<dbReference type="PANTHER" id="PTHR21043">
    <property type="entry name" value="IOJAP SUPERFAMILY ORTHOLOG"/>
    <property type="match status" value="1"/>
</dbReference>
<comment type="subunit">
    <text evidence="2">Interacts with ribosomal protein uL14 (rplN).</text>
</comment>
<protein>
    <recommendedName>
        <fullName evidence="2">Ribosomal silencing factor RsfS</fullName>
    </recommendedName>
</protein>
<dbReference type="HAMAP" id="MF_01477">
    <property type="entry name" value="Iojap_RsfS"/>
    <property type="match status" value="1"/>
</dbReference>
<dbReference type="GO" id="GO:0005737">
    <property type="term" value="C:cytoplasm"/>
    <property type="evidence" value="ECO:0007669"/>
    <property type="project" value="UniProtKB-SubCell"/>
</dbReference>
<dbReference type="GO" id="GO:0042256">
    <property type="term" value="P:cytosolic ribosome assembly"/>
    <property type="evidence" value="ECO:0007669"/>
    <property type="project" value="UniProtKB-UniRule"/>
</dbReference>
<dbReference type="Pfam" id="PF02410">
    <property type="entry name" value="RsfS"/>
    <property type="match status" value="1"/>
</dbReference>
<evidence type="ECO:0000256" key="2">
    <source>
        <dbReference type="HAMAP-Rule" id="MF_01477"/>
    </source>
</evidence>
<organism evidence="3 4">
    <name type="scientific">Candidatus Avoscillospira avistercoris</name>
    <dbReference type="NCBI Taxonomy" id="2840707"/>
    <lineage>
        <taxon>Bacteria</taxon>
        <taxon>Bacillati</taxon>
        <taxon>Bacillota</taxon>
        <taxon>Clostridia</taxon>
        <taxon>Eubacteriales</taxon>
        <taxon>Oscillospiraceae</taxon>
        <taxon>Oscillospiraceae incertae sedis</taxon>
        <taxon>Candidatus Avoscillospira</taxon>
    </lineage>
</organism>
<dbReference type="GO" id="GO:0090071">
    <property type="term" value="P:negative regulation of ribosome biogenesis"/>
    <property type="evidence" value="ECO:0007669"/>
    <property type="project" value="UniProtKB-UniRule"/>
</dbReference>
<evidence type="ECO:0000313" key="4">
    <source>
        <dbReference type="Proteomes" id="UP000886741"/>
    </source>
</evidence>
<comment type="similarity">
    <text evidence="1 2">Belongs to the Iojap/RsfS family.</text>
</comment>
<keyword evidence="2" id="KW-0678">Repressor</keyword>
<accession>A0A9D1JTV8</accession>
<dbReference type="PANTHER" id="PTHR21043:SF0">
    <property type="entry name" value="MITOCHONDRIAL ASSEMBLY OF RIBOSOMAL LARGE SUBUNIT PROTEIN 1"/>
    <property type="match status" value="1"/>
</dbReference>
<dbReference type="NCBIfam" id="TIGR00090">
    <property type="entry name" value="rsfS_iojap_ybeB"/>
    <property type="match status" value="1"/>
</dbReference>
<dbReference type="Proteomes" id="UP000886741">
    <property type="component" value="Unassembled WGS sequence"/>
</dbReference>
<proteinExistence type="inferred from homology"/>
<dbReference type="GO" id="GO:0017148">
    <property type="term" value="P:negative regulation of translation"/>
    <property type="evidence" value="ECO:0007669"/>
    <property type="project" value="UniProtKB-UniRule"/>
</dbReference>
<dbReference type="GO" id="GO:0043023">
    <property type="term" value="F:ribosomal large subunit binding"/>
    <property type="evidence" value="ECO:0007669"/>
    <property type="project" value="TreeGrafter"/>
</dbReference>
<dbReference type="SUPFAM" id="SSF81301">
    <property type="entry name" value="Nucleotidyltransferase"/>
    <property type="match status" value="1"/>
</dbReference>
<sequence length="121" mass="13467">MELLTPKEVALAAAKALYDKKGIDIRLLAITDVSTLADHFLICTGSSNTHVKTLCDAVEETLDKLGEPVLRREGHRSGTWVLLDFGCLVVHVFTDETRKFYDLERLWNDATPVPLDGVITE</sequence>
<dbReference type="InterPro" id="IPR004394">
    <property type="entry name" value="Iojap/RsfS/C7orf30"/>
</dbReference>
<comment type="caution">
    <text evidence="3">The sequence shown here is derived from an EMBL/GenBank/DDBJ whole genome shotgun (WGS) entry which is preliminary data.</text>
</comment>